<keyword evidence="11" id="KW-1185">Reference proteome</keyword>
<evidence type="ECO:0000256" key="5">
    <source>
        <dbReference type="ARBA" id="ARBA00023004"/>
    </source>
</evidence>
<evidence type="ECO:0000256" key="1">
    <source>
        <dbReference type="ARBA" id="ARBA00001971"/>
    </source>
</evidence>
<dbReference type="Gene3D" id="1.10.630.10">
    <property type="entry name" value="Cytochrome P450"/>
    <property type="match status" value="2"/>
</dbReference>
<keyword evidence="9" id="KW-1133">Transmembrane helix</keyword>
<evidence type="ECO:0000313" key="11">
    <source>
        <dbReference type="Proteomes" id="UP000722485"/>
    </source>
</evidence>
<sequence>MEYTLVTLLYWAFAALGGLLVLTKILRYGSRPQKFPPDGPITTMKLGGQNLFLLNDPAVIRDLLEKRSNNYSCRPDLYARHFGDNLNIALRDNDEIWRRQRKMYHVRLNVRSADRYLPYQHFDSLQLLNDLVTNPEGWVQHVQRYTASISSTLLYGWRTPRTSTGYVKDLLEAMVLFPDVQAEAQKELDDVIGSGRLPTWDDRANLPYIRGVVEETLRWAPSPLSAAVPHSAKEDDVYNGMVIPKGSMVMINVWTLNHERFANARDFDPMRYNAESTLTENNAISQDSPKRLHFTFGAGRRVCPGFHVAERNLFIAISRILWGFSISRARGVDGEFTVINRDAVTPGMIVRPEDFECEIKPRDSIRETLVKEQWQAAEKDLDSEGNFTPEFIQASFT</sequence>
<dbReference type="Proteomes" id="UP000722485">
    <property type="component" value="Unassembled WGS sequence"/>
</dbReference>
<comment type="cofactor">
    <cofactor evidence="1 7">
        <name>heme</name>
        <dbReference type="ChEBI" id="CHEBI:30413"/>
    </cofactor>
</comment>
<reference evidence="10" key="1">
    <citation type="submission" date="2020-03" db="EMBL/GenBank/DDBJ databases">
        <title>Draft Genome Sequence of Cylindrodendrum hubeiense.</title>
        <authorList>
            <person name="Buettner E."/>
            <person name="Kellner H."/>
        </authorList>
    </citation>
    <scope>NUCLEOTIDE SEQUENCE</scope>
    <source>
        <strain evidence="10">IHI 201604</strain>
    </source>
</reference>
<keyword evidence="3 7" id="KW-0479">Metal-binding</keyword>
<gene>
    <name evidence="10" type="ORF">G7Z17_g940</name>
</gene>
<dbReference type="GO" id="GO:0016705">
    <property type="term" value="F:oxidoreductase activity, acting on paired donors, with incorporation or reduction of molecular oxygen"/>
    <property type="evidence" value="ECO:0007669"/>
    <property type="project" value="InterPro"/>
</dbReference>
<evidence type="ECO:0000313" key="10">
    <source>
        <dbReference type="EMBL" id="KAF7557151.1"/>
    </source>
</evidence>
<dbReference type="GO" id="GO:0020037">
    <property type="term" value="F:heme binding"/>
    <property type="evidence" value="ECO:0007669"/>
    <property type="project" value="InterPro"/>
</dbReference>
<evidence type="ECO:0000256" key="2">
    <source>
        <dbReference type="ARBA" id="ARBA00010617"/>
    </source>
</evidence>
<keyword evidence="6 8" id="KW-0503">Monooxygenase</keyword>
<keyword evidence="5 7" id="KW-0408">Iron</keyword>
<dbReference type="PROSITE" id="PS00086">
    <property type="entry name" value="CYTOCHROME_P450"/>
    <property type="match status" value="1"/>
</dbReference>
<evidence type="ECO:0000256" key="8">
    <source>
        <dbReference type="RuleBase" id="RU000461"/>
    </source>
</evidence>
<feature type="binding site" description="axial binding residue" evidence="7">
    <location>
        <position position="303"/>
    </location>
    <ligand>
        <name>heme</name>
        <dbReference type="ChEBI" id="CHEBI:30413"/>
    </ligand>
    <ligandPart>
        <name>Fe</name>
        <dbReference type="ChEBI" id="CHEBI:18248"/>
    </ligandPart>
</feature>
<dbReference type="InterPro" id="IPR017972">
    <property type="entry name" value="Cyt_P450_CS"/>
</dbReference>
<evidence type="ECO:0008006" key="12">
    <source>
        <dbReference type="Google" id="ProtNLM"/>
    </source>
</evidence>
<feature type="transmembrane region" description="Helical" evidence="9">
    <location>
        <begin position="6"/>
        <end position="26"/>
    </location>
</feature>
<accession>A0A9P5HMI8</accession>
<dbReference type="GO" id="GO:0004497">
    <property type="term" value="F:monooxygenase activity"/>
    <property type="evidence" value="ECO:0007669"/>
    <property type="project" value="UniProtKB-KW"/>
</dbReference>
<name>A0A9P5HMI8_9HYPO</name>
<evidence type="ECO:0000256" key="7">
    <source>
        <dbReference type="PIRSR" id="PIRSR602403-1"/>
    </source>
</evidence>
<evidence type="ECO:0000256" key="6">
    <source>
        <dbReference type="ARBA" id="ARBA00023033"/>
    </source>
</evidence>
<dbReference type="SUPFAM" id="SSF48264">
    <property type="entry name" value="Cytochrome P450"/>
    <property type="match status" value="1"/>
</dbReference>
<evidence type="ECO:0000256" key="4">
    <source>
        <dbReference type="ARBA" id="ARBA00023002"/>
    </source>
</evidence>
<keyword evidence="7 8" id="KW-0349">Heme</keyword>
<dbReference type="PRINTS" id="PR00465">
    <property type="entry name" value="EP450IV"/>
</dbReference>
<evidence type="ECO:0000256" key="9">
    <source>
        <dbReference type="SAM" id="Phobius"/>
    </source>
</evidence>
<dbReference type="AlphaFoldDB" id="A0A9P5HMI8"/>
<comment type="similarity">
    <text evidence="2 8">Belongs to the cytochrome P450 family.</text>
</comment>
<dbReference type="Pfam" id="PF00067">
    <property type="entry name" value="p450"/>
    <property type="match status" value="1"/>
</dbReference>
<dbReference type="InterPro" id="IPR036396">
    <property type="entry name" value="Cyt_P450_sf"/>
</dbReference>
<keyword evidence="9" id="KW-0812">Transmembrane</keyword>
<proteinExistence type="inferred from homology"/>
<dbReference type="OrthoDB" id="1055148at2759"/>
<comment type="caution">
    <text evidence="10">The sequence shown here is derived from an EMBL/GenBank/DDBJ whole genome shotgun (WGS) entry which is preliminary data.</text>
</comment>
<dbReference type="InterPro" id="IPR050364">
    <property type="entry name" value="Cytochrome_P450_fung"/>
</dbReference>
<dbReference type="GO" id="GO:0005506">
    <property type="term" value="F:iron ion binding"/>
    <property type="evidence" value="ECO:0007669"/>
    <property type="project" value="InterPro"/>
</dbReference>
<protein>
    <recommendedName>
        <fullName evidence="12">Cytochrome P450</fullName>
    </recommendedName>
</protein>
<evidence type="ECO:0000256" key="3">
    <source>
        <dbReference type="ARBA" id="ARBA00022723"/>
    </source>
</evidence>
<keyword evidence="4 8" id="KW-0560">Oxidoreductase</keyword>
<dbReference type="InterPro" id="IPR002403">
    <property type="entry name" value="Cyt_P450_E_grp-IV"/>
</dbReference>
<dbReference type="PANTHER" id="PTHR46300:SF2">
    <property type="entry name" value="CYTOCHROME P450 MONOOXYGENASE ALNH-RELATED"/>
    <property type="match status" value="1"/>
</dbReference>
<dbReference type="EMBL" id="JAANBB010000007">
    <property type="protein sequence ID" value="KAF7557151.1"/>
    <property type="molecule type" value="Genomic_DNA"/>
</dbReference>
<organism evidence="10 11">
    <name type="scientific">Cylindrodendrum hubeiense</name>
    <dbReference type="NCBI Taxonomy" id="595255"/>
    <lineage>
        <taxon>Eukaryota</taxon>
        <taxon>Fungi</taxon>
        <taxon>Dikarya</taxon>
        <taxon>Ascomycota</taxon>
        <taxon>Pezizomycotina</taxon>
        <taxon>Sordariomycetes</taxon>
        <taxon>Hypocreomycetidae</taxon>
        <taxon>Hypocreales</taxon>
        <taxon>Nectriaceae</taxon>
        <taxon>Cylindrodendrum</taxon>
    </lineage>
</organism>
<dbReference type="PANTHER" id="PTHR46300">
    <property type="entry name" value="P450, PUTATIVE (EUROFUNG)-RELATED-RELATED"/>
    <property type="match status" value="1"/>
</dbReference>
<dbReference type="PRINTS" id="PR00385">
    <property type="entry name" value="P450"/>
</dbReference>
<keyword evidence="9" id="KW-0472">Membrane</keyword>
<dbReference type="InterPro" id="IPR001128">
    <property type="entry name" value="Cyt_P450"/>
</dbReference>